<proteinExistence type="inferred from homology"/>
<evidence type="ECO:0000259" key="2">
    <source>
        <dbReference type="PROSITE" id="PS50056"/>
    </source>
</evidence>
<dbReference type="Gene3D" id="3.90.190.10">
    <property type="entry name" value="Protein tyrosine phosphatase superfamily"/>
    <property type="match status" value="1"/>
</dbReference>
<dbReference type="SUPFAM" id="SSF52799">
    <property type="entry name" value="(Phosphotyrosine protein) phosphatases II"/>
    <property type="match status" value="1"/>
</dbReference>
<reference evidence="3" key="1">
    <citation type="submission" date="2023-06" db="EMBL/GenBank/DDBJ databases">
        <authorList>
            <person name="Zhang S."/>
        </authorList>
    </citation>
    <scope>NUCLEOTIDE SEQUENCE</scope>
    <source>
        <strain evidence="3">SG2303</strain>
    </source>
</reference>
<dbReference type="EC" id="3.1.3.48" evidence="3"/>
<dbReference type="InterPro" id="IPR016130">
    <property type="entry name" value="Tyr_Pase_AS"/>
</dbReference>
<organism evidence="3 4">
    <name type="scientific">Crenobacter oryzisoli</name>
    <dbReference type="NCBI Taxonomy" id="3056844"/>
    <lineage>
        <taxon>Bacteria</taxon>
        <taxon>Pseudomonadati</taxon>
        <taxon>Pseudomonadota</taxon>
        <taxon>Betaproteobacteria</taxon>
        <taxon>Neisseriales</taxon>
        <taxon>Neisseriaceae</taxon>
        <taxon>Crenobacter</taxon>
    </lineage>
</organism>
<keyword evidence="4" id="KW-1185">Reference proteome</keyword>
<dbReference type="InterPro" id="IPR026893">
    <property type="entry name" value="Tyr/Ser_Pase_IphP-type"/>
</dbReference>
<evidence type="ECO:0000313" key="3">
    <source>
        <dbReference type="EMBL" id="MDN0077100.1"/>
    </source>
</evidence>
<dbReference type="InterPro" id="IPR000387">
    <property type="entry name" value="Tyr_Pase_dom"/>
</dbReference>
<dbReference type="InterPro" id="IPR029021">
    <property type="entry name" value="Prot-tyrosine_phosphatase-like"/>
</dbReference>
<comment type="similarity">
    <text evidence="1">Belongs to the protein-tyrosine phosphatase family.</text>
</comment>
<feature type="domain" description="Tyrosine specific protein phosphatases" evidence="2">
    <location>
        <begin position="125"/>
        <end position="164"/>
    </location>
</feature>
<evidence type="ECO:0000313" key="4">
    <source>
        <dbReference type="Proteomes" id="UP001168540"/>
    </source>
</evidence>
<accession>A0ABT7XTH3</accession>
<dbReference type="GO" id="GO:0004725">
    <property type="term" value="F:protein tyrosine phosphatase activity"/>
    <property type="evidence" value="ECO:0007669"/>
    <property type="project" value="UniProtKB-EC"/>
</dbReference>
<dbReference type="Pfam" id="PF13350">
    <property type="entry name" value="Y_phosphatase3"/>
    <property type="match status" value="1"/>
</dbReference>
<name>A0ABT7XTH3_9NEIS</name>
<dbReference type="PROSITE" id="PS50056">
    <property type="entry name" value="TYR_PHOSPHATASE_2"/>
    <property type="match status" value="1"/>
</dbReference>
<protein>
    <submittedName>
        <fullName evidence="3">Tyrosine-protein phosphatase</fullName>
        <ecNumber evidence="3">3.1.3.48</ecNumber>
    </submittedName>
</protein>
<dbReference type="PROSITE" id="PS00383">
    <property type="entry name" value="TYR_PHOSPHATASE_1"/>
    <property type="match status" value="1"/>
</dbReference>
<sequence>MPLGQLRSSPIALDGQTHFRDLGGLPTRQGHRVKHGVLFRSGELSRLSDSDGQALEGLGIRTVFDLRAESEQQQAPDRLPATIRLRPIPILQGSFDPTAILQQLKNGDTAVLDELMPAIYRSLVADFTPQFRQFFQELAASPDGILFHCTAGKDRTGLAAALLLAALQVPAELIEQDYLASNASLATLNERIAARFAPYGVTLPQLEPLLTVRSGYLQAAFAEIETRWGNLGRYLDEGLGINRPALQKRFLHPA</sequence>
<keyword evidence="3" id="KW-0378">Hydrolase</keyword>
<dbReference type="EMBL" id="JAUEDK010000053">
    <property type="protein sequence ID" value="MDN0077100.1"/>
    <property type="molecule type" value="Genomic_DNA"/>
</dbReference>
<dbReference type="PANTHER" id="PTHR31126:SF1">
    <property type="entry name" value="TYROSINE SPECIFIC PROTEIN PHOSPHATASES DOMAIN-CONTAINING PROTEIN"/>
    <property type="match status" value="1"/>
</dbReference>
<gene>
    <name evidence="3" type="ORF">QU481_19835</name>
</gene>
<dbReference type="PANTHER" id="PTHR31126">
    <property type="entry name" value="TYROSINE-PROTEIN PHOSPHATASE"/>
    <property type="match status" value="1"/>
</dbReference>
<dbReference type="Proteomes" id="UP001168540">
    <property type="component" value="Unassembled WGS sequence"/>
</dbReference>
<evidence type="ECO:0000256" key="1">
    <source>
        <dbReference type="ARBA" id="ARBA00009580"/>
    </source>
</evidence>
<dbReference type="RefSeq" id="WP_289831732.1">
    <property type="nucleotide sequence ID" value="NZ_JAUEDK010000053.1"/>
</dbReference>
<comment type="caution">
    <text evidence="3">The sequence shown here is derived from an EMBL/GenBank/DDBJ whole genome shotgun (WGS) entry which is preliminary data.</text>
</comment>